<keyword evidence="3" id="KW-0067">ATP-binding</keyword>
<evidence type="ECO:0000256" key="1">
    <source>
        <dbReference type="ARBA" id="ARBA00022598"/>
    </source>
</evidence>
<name>A0AA88HIF1_ARTSF</name>
<keyword evidence="1" id="KW-0436">Ligase</keyword>
<dbReference type="InterPro" id="IPR045864">
    <property type="entry name" value="aa-tRNA-synth_II/BPL/LPL"/>
</dbReference>
<dbReference type="GO" id="GO:0017101">
    <property type="term" value="C:aminoacyl-tRNA synthetase multienzyme complex"/>
    <property type="evidence" value="ECO:0007669"/>
    <property type="project" value="TreeGrafter"/>
</dbReference>
<accession>A0AA88HIF1</accession>
<dbReference type="Gene3D" id="3.30.930.10">
    <property type="entry name" value="Bira Bifunctional Protein, Domain 2"/>
    <property type="match status" value="1"/>
</dbReference>
<protein>
    <recommendedName>
        <fullName evidence="5">Aminoacyl-tRNA synthetase class II (D/K/N) domain-containing protein</fullName>
    </recommendedName>
</protein>
<feature type="non-terminal residue" evidence="6">
    <location>
        <position position="1"/>
    </location>
</feature>
<dbReference type="EMBL" id="JAVRJZ010000016">
    <property type="protein sequence ID" value="KAK2711878.1"/>
    <property type="molecule type" value="Genomic_DNA"/>
</dbReference>
<dbReference type="AlphaFoldDB" id="A0AA88HIF1"/>
<dbReference type="GO" id="GO:0000049">
    <property type="term" value="F:tRNA binding"/>
    <property type="evidence" value="ECO:0007669"/>
    <property type="project" value="TreeGrafter"/>
</dbReference>
<dbReference type="GO" id="GO:0004824">
    <property type="term" value="F:lysine-tRNA ligase activity"/>
    <property type="evidence" value="ECO:0007669"/>
    <property type="project" value="TreeGrafter"/>
</dbReference>
<organism evidence="6 7">
    <name type="scientific">Artemia franciscana</name>
    <name type="common">Brine shrimp</name>
    <name type="synonym">Artemia sanfranciscana</name>
    <dbReference type="NCBI Taxonomy" id="6661"/>
    <lineage>
        <taxon>Eukaryota</taxon>
        <taxon>Metazoa</taxon>
        <taxon>Ecdysozoa</taxon>
        <taxon>Arthropoda</taxon>
        <taxon>Crustacea</taxon>
        <taxon>Branchiopoda</taxon>
        <taxon>Anostraca</taxon>
        <taxon>Artemiidae</taxon>
        <taxon>Artemia</taxon>
    </lineage>
</organism>
<evidence type="ECO:0000256" key="3">
    <source>
        <dbReference type="ARBA" id="ARBA00022840"/>
    </source>
</evidence>
<keyword evidence="2" id="KW-0547">Nucleotide-binding</keyword>
<dbReference type="GO" id="GO:0006430">
    <property type="term" value="P:lysyl-tRNA aminoacylation"/>
    <property type="evidence" value="ECO:0007669"/>
    <property type="project" value="TreeGrafter"/>
</dbReference>
<evidence type="ECO:0000256" key="4">
    <source>
        <dbReference type="SAM" id="MobiDB-lite"/>
    </source>
</evidence>
<gene>
    <name evidence="6" type="ORF">QYM36_012862</name>
</gene>
<evidence type="ECO:0000313" key="7">
    <source>
        <dbReference type="Proteomes" id="UP001187531"/>
    </source>
</evidence>
<dbReference type="GO" id="GO:0005739">
    <property type="term" value="C:mitochondrion"/>
    <property type="evidence" value="ECO:0007669"/>
    <property type="project" value="TreeGrafter"/>
</dbReference>
<dbReference type="PANTHER" id="PTHR42918">
    <property type="entry name" value="LYSYL-TRNA SYNTHETASE"/>
    <property type="match status" value="1"/>
</dbReference>
<dbReference type="GO" id="GO:0005829">
    <property type="term" value="C:cytosol"/>
    <property type="evidence" value="ECO:0007669"/>
    <property type="project" value="TreeGrafter"/>
</dbReference>
<comment type="caution">
    <text evidence="6">The sequence shown here is derived from an EMBL/GenBank/DDBJ whole genome shotgun (WGS) entry which is preliminary data.</text>
</comment>
<dbReference type="PANTHER" id="PTHR42918:SF9">
    <property type="entry name" value="LYSINE--TRNA LIGASE"/>
    <property type="match status" value="1"/>
</dbReference>
<evidence type="ECO:0000256" key="2">
    <source>
        <dbReference type="ARBA" id="ARBA00022741"/>
    </source>
</evidence>
<evidence type="ECO:0000259" key="5">
    <source>
        <dbReference type="Pfam" id="PF00152"/>
    </source>
</evidence>
<dbReference type="InterPro" id="IPR004364">
    <property type="entry name" value="Aa-tRNA-synt_II"/>
</dbReference>
<dbReference type="GO" id="GO:0005524">
    <property type="term" value="F:ATP binding"/>
    <property type="evidence" value="ECO:0007669"/>
    <property type="project" value="InterPro"/>
</dbReference>
<sequence>MVKSIHGTCKINYQPEGPDGPTEEIDFTPPFKRMSMFPELEKRLQVKLPHPSTLDTLEAVEILDRLCANHQVECQPPRTATRLLDKLVGHFLEEECINPTFIMDHPQIMSPLAKNHRSEKGLTERFELFVCKKEICNAYTELNHPFIQRERFNQQAK</sequence>
<feature type="region of interest" description="Disordered" evidence="4">
    <location>
        <begin position="1"/>
        <end position="23"/>
    </location>
</feature>
<proteinExistence type="predicted"/>
<feature type="domain" description="Aminoacyl-tRNA synthetase class II (D/K/N)" evidence="5">
    <location>
        <begin position="22"/>
        <end position="156"/>
    </location>
</feature>
<evidence type="ECO:0000313" key="6">
    <source>
        <dbReference type="EMBL" id="KAK2711878.1"/>
    </source>
</evidence>
<dbReference type="SUPFAM" id="SSF55681">
    <property type="entry name" value="Class II aaRS and biotin synthetases"/>
    <property type="match status" value="1"/>
</dbReference>
<keyword evidence="7" id="KW-1185">Reference proteome</keyword>
<reference evidence="6" key="1">
    <citation type="submission" date="2023-07" db="EMBL/GenBank/DDBJ databases">
        <title>Chromosome-level genome assembly of Artemia franciscana.</title>
        <authorList>
            <person name="Jo E."/>
        </authorList>
    </citation>
    <scope>NUCLEOTIDE SEQUENCE</scope>
    <source>
        <tissue evidence="6">Whole body</tissue>
    </source>
</reference>
<dbReference type="Proteomes" id="UP001187531">
    <property type="component" value="Unassembled WGS sequence"/>
</dbReference>
<dbReference type="Pfam" id="PF00152">
    <property type="entry name" value="tRNA-synt_2"/>
    <property type="match status" value="1"/>
</dbReference>